<feature type="binding site" evidence="6">
    <location>
        <position position="160"/>
    </location>
    <ligand>
        <name>Fe cation</name>
        <dbReference type="ChEBI" id="CHEBI:24875"/>
    </ligand>
</feature>
<name>A0A285CNG2_9BACI</name>
<feature type="binding site" evidence="6">
    <location>
        <position position="164"/>
    </location>
    <ligand>
        <name>Fe cation</name>
        <dbReference type="ChEBI" id="CHEBI:24875"/>
    </ligand>
</feature>
<dbReference type="PANTHER" id="PTHR10458">
    <property type="entry name" value="PEPTIDE DEFORMYLASE"/>
    <property type="match status" value="1"/>
</dbReference>
<dbReference type="FunFam" id="3.90.45.10:FF:000002">
    <property type="entry name" value="Peptide deformylase"/>
    <property type="match status" value="1"/>
</dbReference>
<dbReference type="Proteomes" id="UP000219546">
    <property type="component" value="Unassembled WGS sequence"/>
</dbReference>
<evidence type="ECO:0000256" key="5">
    <source>
        <dbReference type="ARBA" id="ARBA00023004"/>
    </source>
</evidence>
<dbReference type="HAMAP" id="MF_00163">
    <property type="entry name" value="Pep_deformylase"/>
    <property type="match status" value="1"/>
</dbReference>
<feature type="active site" evidence="6">
    <location>
        <position position="161"/>
    </location>
</feature>
<keyword evidence="5 6" id="KW-0408">Iron</keyword>
<evidence type="ECO:0000256" key="2">
    <source>
        <dbReference type="ARBA" id="ARBA00022723"/>
    </source>
</evidence>
<dbReference type="InterPro" id="IPR036821">
    <property type="entry name" value="Peptide_deformylase_sf"/>
</dbReference>
<evidence type="ECO:0000256" key="6">
    <source>
        <dbReference type="HAMAP-Rule" id="MF_00163"/>
    </source>
</evidence>
<dbReference type="CDD" id="cd00487">
    <property type="entry name" value="Pep_deformylase"/>
    <property type="match status" value="1"/>
</dbReference>
<evidence type="ECO:0000256" key="1">
    <source>
        <dbReference type="ARBA" id="ARBA00010759"/>
    </source>
</evidence>
<dbReference type="PRINTS" id="PR01576">
    <property type="entry name" value="PDEFORMYLASE"/>
</dbReference>
<dbReference type="RefSeq" id="WP_097157744.1">
    <property type="nucleotide sequence ID" value="NZ_JBEPMQ010000001.1"/>
</dbReference>
<sequence length="192" mass="22100">MKFDSNYMITMKDIIREGDPILREATKEVALPLSEEDKEIMNCMLQYIKNSQNPERAKKYQLRPGVGLSANQIGLNKRMFAAYFTDEKGELHEYTLFNPKIISHSVSMIYLPDGEGCLSVDRTVPGFVPRYERIKVKAFNMDNEEVLIKLKGYSAIVAQHEIDHLNGILFYDRINKDNPFSLPENVSIKSVY</sequence>
<dbReference type="PIRSF" id="PIRSF004749">
    <property type="entry name" value="Pep_def"/>
    <property type="match status" value="1"/>
</dbReference>
<reference evidence="7 8" key="1">
    <citation type="submission" date="2017-08" db="EMBL/GenBank/DDBJ databases">
        <authorList>
            <person name="de Groot N.N."/>
        </authorList>
    </citation>
    <scope>NUCLEOTIDE SEQUENCE [LARGE SCALE GENOMIC DNA]</scope>
    <source>
        <strain evidence="7 8">JC228</strain>
    </source>
</reference>
<keyword evidence="2 6" id="KW-0479">Metal-binding</keyword>
<dbReference type="SUPFAM" id="SSF56420">
    <property type="entry name" value="Peptide deformylase"/>
    <property type="match status" value="1"/>
</dbReference>
<dbReference type="GO" id="GO:0046872">
    <property type="term" value="F:metal ion binding"/>
    <property type="evidence" value="ECO:0007669"/>
    <property type="project" value="UniProtKB-KW"/>
</dbReference>
<dbReference type="AlphaFoldDB" id="A0A285CNG2"/>
<comment type="function">
    <text evidence="6">Removes the formyl group from the N-terminal Met of newly synthesized proteins. Requires at least a dipeptide for an efficient rate of reaction. N-terminal L-methionine is a prerequisite for activity but the enzyme has broad specificity at other positions.</text>
</comment>
<dbReference type="Pfam" id="PF01327">
    <property type="entry name" value="Pep_deformylase"/>
    <property type="match status" value="1"/>
</dbReference>
<protein>
    <recommendedName>
        <fullName evidence="6">Peptide deformylase</fullName>
        <shortName evidence="6">PDF</shortName>
        <ecNumber evidence="6">3.5.1.88</ecNumber>
    </recommendedName>
    <alternativeName>
        <fullName evidence="6">Polypeptide deformylase</fullName>
    </alternativeName>
</protein>
<dbReference type="EMBL" id="OAOP01000002">
    <property type="protein sequence ID" value="SNX68523.1"/>
    <property type="molecule type" value="Genomic_DNA"/>
</dbReference>
<keyword evidence="3 6" id="KW-0378">Hydrolase</keyword>
<evidence type="ECO:0000256" key="3">
    <source>
        <dbReference type="ARBA" id="ARBA00022801"/>
    </source>
</evidence>
<dbReference type="GO" id="GO:0006412">
    <property type="term" value="P:translation"/>
    <property type="evidence" value="ECO:0007669"/>
    <property type="project" value="UniProtKB-UniRule"/>
</dbReference>
<comment type="catalytic activity">
    <reaction evidence="6">
        <text>N-terminal N-formyl-L-methionyl-[peptide] + H2O = N-terminal L-methionyl-[peptide] + formate</text>
        <dbReference type="Rhea" id="RHEA:24420"/>
        <dbReference type="Rhea" id="RHEA-COMP:10639"/>
        <dbReference type="Rhea" id="RHEA-COMP:10640"/>
        <dbReference type="ChEBI" id="CHEBI:15377"/>
        <dbReference type="ChEBI" id="CHEBI:15740"/>
        <dbReference type="ChEBI" id="CHEBI:49298"/>
        <dbReference type="ChEBI" id="CHEBI:64731"/>
        <dbReference type="EC" id="3.5.1.88"/>
    </reaction>
</comment>
<dbReference type="GO" id="GO:0042586">
    <property type="term" value="F:peptide deformylase activity"/>
    <property type="evidence" value="ECO:0007669"/>
    <property type="project" value="UniProtKB-UniRule"/>
</dbReference>
<dbReference type="EC" id="3.5.1.88" evidence="6"/>
<accession>A0A285CNG2</accession>
<keyword evidence="4 6" id="KW-0648">Protein biosynthesis</keyword>
<gene>
    <name evidence="6" type="primary">def</name>
    <name evidence="7" type="ORF">SAMN05877753_102574</name>
</gene>
<dbReference type="Gene3D" id="3.90.45.10">
    <property type="entry name" value="Peptide deformylase"/>
    <property type="match status" value="1"/>
</dbReference>
<dbReference type="InterPro" id="IPR023635">
    <property type="entry name" value="Peptide_deformylase"/>
</dbReference>
<comment type="similarity">
    <text evidence="1 6">Belongs to the polypeptide deformylase family.</text>
</comment>
<dbReference type="NCBIfam" id="TIGR00079">
    <property type="entry name" value="pept_deformyl"/>
    <property type="match status" value="1"/>
</dbReference>
<evidence type="ECO:0000313" key="8">
    <source>
        <dbReference type="Proteomes" id="UP000219546"/>
    </source>
</evidence>
<organism evidence="7 8">
    <name type="scientific">Bacillus oleivorans</name>
    <dbReference type="NCBI Taxonomy" id="1448271"/>
    <lineage>
        <taxon>Bacteria</taxon>
        <taxon>Bacillati</taxon>
        <taxon>Bacillota</taxon>
        <taxon>Bacilli</taxon>
        <taxon>Bacillales</taxon>
        <taxon>Bacillaceae</taxon>
        <taxon>Bacillus</taxon>
    </lineage>
</organism>
<dbReference type="OrthoDB" id="9784988at2"/>
<dbReference type="PANTHER" id="PTHR10458:SF8">
    <property type="entry name" value="PEPTIDE DEFORMYLASE 2"/>
    <property type="match status" value="1"/>
</dbReference>
<comment type="cofactor">
    <cofactor evidence="6">
        <name>Fe(2+)</name>
        <dbReference type="ChEBI" id="CHEBI:29033"/>
    </cofactor>
    <text evidence="6">Binds 1 Fe(2+) ion.</text>
</comment>
<feature type="binding site" evidence="6">
    <location>
        <position position="117"/>
    </location>
    <ligand>
        <name>Fe cation</name>
        <dbReference type="ChEBI" id="CHEBI:24875"/>
    </ligand>
</feature>
<proteinExistence type="inferred from homology"/>
<keyword evidence="8" id="KW-1185">Reference proteome</keyword>
<evidence type="ECO:0000256" key="4">
    <source>
        <dbReference type="ARBA" id="ARBA00022917"/>
    </source>
</evidence>
<evidence type="ECO:0000313" key="7">
    <source>
        <dbReference type="EMBL" id="SNX68523.1"/>
    </source>
</evidence>